<dbReference type="Gene3D" id="1.20.1250.20">
    <property type="entry name" value="MFS general substrate transporter like domains"/>
    <property type="match status" value="2"/>
</dbReference>
<feature type="transmembrane region" description="Helical" evidence="4">
    <location>
        <begin position="132"/>
        <end position="149"/>
    </location>
</feature>
<evidence type="ECO:0000256" key="2">
    <source>
        <dbReference type="ARBA" id="ARBA00022989"/>
    </source>
</evidence>
<reference evidence="7" key="1">
    <citation type="submission" date="2017-01" db="EMBL/GenBank/DDBJ databases">
        <title>Draft genome of the species Salinivibrio costicola subsp. alcaliphilus.</title>
        <authorList>
            <person name="Lopez-Hermoso C."/>
            <person name="De La Haba R."/>
            <person name="Sanchez-Porro C."/>
            <person name="Ventosa A."/>
        </authorList>
    </citation>
    <scope>NUCLEOTIDE SEQUENCE [LARGE SCALE GENOMIC DNA]</scope>
    <source>
        <strain evidence="7">CBH448</strain>
    </source>
</reference>
<gene>
    <name evidence="6" type="ORF">BZJ21_14090</name>
</gene>
<feature type="domain" description="Major facilitator superfamily (MFS) profile" evidence="5">
    <location>
        <begin position="7"/>
        <end position="392"/>
    </location>
</feature>
<evidence type="ECO:0000256" key="1">
    <source>
        <dbReference type="ARBA" id="ARBA00022692"/>
    </source>
</evidence>
<dbReference type="InterPro" id="IPR020846">
    <property type="entry name" value="MFS_dom"/>
</dbReference>
<dbReference type="InterPro" id="IPR011701">
    <property type="entry name" value="MFS"/>
</dbReference>
<feature type="transmembrane region" description="Helical" evidence="4">
    <location>
        <begin position="12"/>
        <end position="31"/>
    </location>
</feature>
<feature type="transmembrane region" description="Helical" evidence="4">
    <location>
        <begin position="341"/>
        <end position="363"/>
    </location>
</feature>
<dbReference type="PROSITE" id="PS50850">
    <property type="entry name" value="MFS"/>
    <property type="match status" value="1"/>
</dbReference>
<feature type="transmembrane region" description="Helical" evidence="4">
    <location>
        <begin position="307"/>
        <end position="329"/>
    </location>
</feature>
<feature type="transmembrane region" description="Helical" evidence="4">
    <location>
        <begin position="249"/>
        <end position="270"/>
    </location>
</feature>
<dbReference type="PANTHER" id="PTHR11360">
    <property type="entry name" value="MONOCARBOXYLATE TRANSPORTER"/>
    <property type="match status" value="1"/>
</dbReference>
<proteinExistence type="predicted"/>
<feature type="transmembrane region" description="Helical" evidence="4">
    <location>
        <begin position="369"/>
        <end position="388"/>
    </location>
</feature>
<accession>A0ABX3KP46</accession>
<evidence type="ECO:0000313" key="6">
    <source>
        <dbReference type="EMBL" id="OOF32817.1"/>
    </source>
</evidence>
<dbReference type="SUPFAM" id="SSF103473">
    <property type="entry name" value="MFS general substrate transporter"/>
    <property type="match status" value="1"/>
</dbReference>
<keyword evidence="3 4" id="KW-0472">Membrane</keyword>
<keyword evidence="1 4" id="KW-0812">Transmembrane</keyword>
<dbReference type="InterPro" id="IPR050327">
    <property type="entry name" value="Proton-linked_MCT"/>
</dbReference>
<evidence type="ECO:0000256" key="4">
    <source>
        <dbReference type="SAM" id="Phobius"/>
    </source>
</evidence>
<dbReference type="EMBL" id="MUFR01000055">
    <property type="protein sequence ID" value="OOF32817.1"/>
    <property type="molecule type" value="Genomic_DNA"/>
</dbReference>
<keyword evidence="7" id="KW-1185">Reference proteome</keyword>
<feature type="transmembrane region" description="Helical" evidence="4">
    <location>
        <begin position="216"/>
        <end position="237"/>
    </location>
</feature>
<dbReference type="CDD" id="cd17353">
    <property type="entry name" value="MFS_OFA_like"/>
    <property type="match status" value="1"/>
</dbReference>
<dbReference type="Pfam" id="PF07690">
    <property type="entry name" value="MFS_1"/>
    <property type="match status" value="2"/>
</dbReference>
<evidence type="ECO:0000313" key="7">
    <source>
        <dbReference type="Proteomes" id="UP000189431"/>
    </source>
</evidence>
<dbReference type="Proteomes" id="UP000189431">
    <property type="component" value="Unassembled WGS sequence"/>
</dbReference>
<evidence type="ECO:0000256" key="3">
    <source>
        <dbReference type="ARBA" id="ARBA00023136"/>
    </source>
</evidence>
<name>A0ABX3KP46_SALCS</name>
<dbReference type="InterPro" id="IPR036259">
    <property type="entry name" value="MFS_trans_sf"/>
</dbReference>
<feature type="transmembrane region" description="Helical" evidence="4">
    <location>
        <begin position="155"/>
        <end position="183"/>
    </location>
</feature>
<dbReference type="RefSeq" id="WP_077670104.1">
    <property type="nucleotide sequence ID" value="NZ_MUFR01000055.1"/>
</dbReference>
<feature type="transmembrane region" description="Helical" evidence="4">
    <location>
        <begin position="43"/>
        <end position="64"/>
    </location>
</feature>
<feature type="transmembrane region" description="Helical" evidence="4">
    <location>
        <begin position="76"/>
        <end position="94"/>
    </location>
</feature>
<dbReference type="PANTHER" id="PTHR11360:SF317">
    <property type="entry name" value="MAJOR FACILITATOR SUPERFAMILY (MFS) PROFILE DOMAIN-CONTAINING PROTEIN-RELATED"/>
    <property type="match status" value="1"/>
</dbReference>
<feature type="transmembrane region" description="Helical" evidence="4">
    <location>
        <begin position="100"/>
        <end position="120"/>
    </location>
</feature>
<keyword evidence="2 4" id="KW-1133">Transmembrane helix</keyword>
<protein>
    <recommendedName>
        <fullName evidence="5">Major facilitator superfamily (MFS) profile domain-containing protein</fullName>
    </recommendedName>
</protein>
<sequence>MNARLSPGIKTLIGTVLAQFALGSVYTWSLFNAPLAAQLDEPVSQVAFTFGIMTLALALASSVSGHLQARFGVRRVTIGAGILLGASLALTSVVSQLWLLYLTAGLLIGLADGTGYLMTLSNCVRFFPKNKGLASACAIGAYGLGSLGFKYINLYFLAAGGAALSFQMWAVLACVMVVIGGALMHDAPQQKAATNASEADAPADYTLSQCFKTPQFWLLATVFVTICMSGLYVIGVAKDVGELYVHLDAATAAEAVAIIALANLGGRLVLGVLSDRMARSKVVGLALLVCAAGVGMLRFMPLDQYSFYLSVACVAFSFGGAITVFPTLMSDYFGMNHLSQNYGFMYLGFGVGSFMGSVIAALFGGFVAAFSVMLVMITISLCIAFTIHSPKHNQEKIKHHWQLESSTS</sequence>
<comment type="caution">
    <text evidence="6">The sequence shown here is derived from an EMBL/GenBank/DDBJ whole genome shotgun (WGS) entry which is preliminary data.</text>
</comment>
<organism evidence="6 7">
    <name type="scientific">Salinivibrio costicola subsp. alcaliphilus</name>
    <dbReference type="NCBI Taxonomy" id="272773"/>
    <lineage>
        <taxon>Bacteria</taxon>
        <taxon>Pseudomonadati</taxon>
        <taxon>Pseudomonadota</taxon>
        <taxon>Gammaproteobacteria</taxon>
        <taxon>Vibrionales</taxon>
        <taxon>Vibrionaceae</taxon>
        <taxon>Salinivibrio</taxon>
    </lineage>
</organism>
<feature type="transmembrane region" description="Helical" evidence="4">
    <location>
        <begin position="282"/>
        <end position="301"/>
    </location>
</feature>
<evidence type="ECO:0000259" key="5">
    <source>
        <dbReference type="PROSITE" id="PS50850"/>
    </source>
</evidence>